<evidence type="ECO:0000256" key="8">
    <source>
        <dbReference type="HAMAP-Rule" id="MF_00711"/>
    </source>
</evidence>
<dbReference type="Proteomes" id="UP000634043">
    <property type="component" value="Unassembled WGS sequence"/>
</dbReference>
<evidence type="ECO:0000256" key="4">
    <source>
        <dbReference type="ARBA" id="ARBA00011690"/>
    </source>
</evidence>
<evidence type="ECO:0000259" key="10">
    <source>
        <dbReference type="Pfam" id="PF21478"/>
    </source>
</evidence>
<protein>
    <recommendedName>
        <fullName evidence="8">Glycine dehydrogenase (decarboxylating)</fullName>
        <ecNumber evidence="8">1.4.4.2</ecNumber>
    </recommendedName>
    <alternativeName>
        <fullName evidence="8">Glycine cleavage system P-protein</fullName>
    </alternativeName>
    <alternativeName>
        <fullName evidence="8">Glycine decarboxylase</fullName>
    </alternativeName>
    <alternativeName>
        <fullName evidence="8">Glycine dehydrogenase (aminomethyl-transferring)</fullName>
    </alternativeName>
</protein>
<comment type="subunit">
    <text evidence="4 8">The glycine cleavage system is composed of four proteins: P, T, L and H.</text>
</comment>
<feature type="domain" description="Glycine cleavage system P-protein N-terminal" evidence="9">
    <location>
        <begin position="13"/>
        <end position="443"/>
    </location>
</feature>
<evidence type="ECO:0000256" key="5">
    <source>
        <dbReference type="ARBA" id="ARBA00022898"/>
    </source>
</evidence>
<evidence type="ECO:0000259" key="9">
    <source>
        <dbReference type="Pfam" id="PF02347"/>
    </source>
</evidence>
<organism evidence="11 12">
    <name type="scientific">Pontibacter amylolyticus</name>
    <dbReference type="NCBI Taxonomy" id="1424080"/>
    <lineage>
        <taxon>Bacteria</taxon>
        <taxon>Pseudomonadati</taxon>
        <taxon>Bacteroidota</taxon>
        <taxon>Cytophagia</taxon>
        <taxon>Cytophagales</taxon>
        <taxon>Hymenobacteraceae</taxon>
        <taxon>Pontibacter</taxon>
    </lineage>
</organism>
<dbReference type="EMBL" id="BMFP01000002">
    <property type="protein sequence ID" value="GGG12406.1"/>
    <property type="molecule type" value="Genomic_DNA"/>
</dbReference>
<dbReference type="PANTHER" id="PTHR11773">
    <property type="entry name" value="GLYCINE DEHYDROGENASE, DECARBOXYLATING"/>
    <property type="match status" value="1"/>
</dbReference>
<comment type="function">
    <text evidence="2 8">The glycine cleavage system catalyzes the degradation of glycine. The P protein binds the alpha-amino group of glycine through its pyridoxal phosphate cofactor; CO(2) is released and the remaining methylamine moiety is then transferred to the lipoamide cofactor of the H protein.</text>
</comment>
<dbReference type="InterPro" id="IPR049316">
    <property type="entry name" value="GDC-P_C"/>
</dbReference>
<dbReference type="EC" id="1.4.4.2" evidence="8"/>
<feature type="domain" description="Glycine dehydrogenase C-terminal" evidence="10">
    <location>
        <begin position="784"/>
        <end position="904"/>
    </location>
</feature>
<comment type="catalytic activity">
    <reaction evidence="7 8">
        <text>N(6)-[(R)-lipoyl]-L-lysyl-[glycine-cleavage complex H protein] + glycine + H(+) = N(6)-[(R)-S(8)-aminomethyldihydrolipoyl]-L-lysyl-[glycine-cleavage complex H protein] + CO2</text>
        <dbReference type="Rhea" id="RHEA:24304"/>
        <dbReference type="Rhea" id="RHEA-COMP:10494"/>
        <dbReference type="Rhea" id="RHEA-COMP:10495"/>
        <dbReference type="ChEBI" id="CHEBI:15378"/>
        <dbReference type="ChEBI" id="CHEBI:16526"/>
        <dbReference type="ChEBI" id="CHEBI:57305"/>
        <dbReference type="ChEBI" id="CHEBI:83099"/>
        <dbReference type="ChEBI" id="CHEBI:83143"/>
        <dbReference type="EC" id="1.4.4.2"/>
    </reaction>
</comment>
<dbReference type="Pfam" id="PF02347">
    <property type="entry name" value="GDC-P"/>
    <property type="match status" value="2"/>
</dbReference>
<evidence type="ECO:0000256" key="1">
    <source>
        <dbReference type="ARBA" id="ARBA00001933"/>
    </source>
</evidence>
<dbReference type="PANTHER" id="PTHR11773:SF1">
    <property type="entry name" value="GLYCINE DEHYDROGENASE (DECARBOXYLATING), MITOCHONDRIAL"/>
    <property type="match status" value="1"/>
</dbReference>
<dbReference type="HAMAP" id="MF_00711">
    <property type="entry name" value="GcvP"/>
    <property type="match status" value="1"/>
</dbReference>
<dbReference type="InterPro" id="IPR003437">
    <property type="entry name" value="GcvP"/>
</dbReference>
<evidence type="ECO:0000256" key="6">
    <source>
        <dbReference type="ARBA" id="ARBA00023002"/>
    </source>
</evidence>
<dbReference type="Gene3D" id="3.90.1150.10">
    <property type="entry name" value="Aspartate Aminotransferase, domain 1"/>
    <property type="match status" value="2"/>
</dbReference>
<dbReference type="InterPro" id="IPR015422">
    <property type="entry name" value="PyrdxlP-dep_Trfase_small"/>
</dbReference>
<accession>A0ABQ1W301</accession>
<evidence type="ECO:0000256" key="2">
    <source>
        <dbReference type="ARBA" id="ARBA00003788"/>
    </source>
</evidence>
<reference evidence="12" key="1">
    <citation type="journal article" date="2019" name="Int. J. Syst. Evol. Microbiol.">
        <title>The Global Catalogue of Microorganisms (GCM) 10K type strain sequencing project: providing services to taxonomists for standard genome sequencing and annotation.</title>
        <authorList>
            <consortium name="The Broad Institute Genomics Platform"/>
            <consortium name="The Broad Institute Genome Sequencing Center for Infectious Disease"/>
            <person name="Wu L."/>
            <person name="Ma J."/>
        </authorList>
    </citation>
    <scope>NUCLEOTIDE SEQUENCE [LARGE SCALE GENOMIC DNA]</scope>
    <source>
        <strain evidence="12">CGMCC 1.12749</strain>
    </source>
</reference>
<comment type="similarity">
    <text evidence="3 8">Belongs to the GcvP family.</text>
</comment>
<dbReference type="SUPFAM" id="SSF53383">
    <property type="entry name" value="PLP-dependent transferases"/>
    <property type="match status" value="2"/>
</dbReference>
<dbReference type="InterPro" id="IPR015424">
    <property type="entry name" value="PyrdxlP-dep_Trfase"/>
</dbReference>
<evidence type="ECO:0000313" key="12">
    <source>
        <dbReference type="Proteomes" id="UP000634043"/>
    </source>
</evidence>
<dbReference type="Pfam" id="PF21478">
    <property type="entry name" value="GcvP2_C"/>
    <property type="match status" value="1"/>
</dbReference>
<dbReference type="RefSeq" id="WP_188500988.1">
    <property type="nucleotide sequence ID" value="NZ_BMFP01000002.1"/>
</dbReference>
<dbReference type="NCBIfam" id="TIGR00461">
    <property type="entry name" value="gcvP"/>
    <property type="match status" value="1"/>
</dbReference>
<evidence type="ECO:0000256" key="7">
    <source>
        <dbReference type="ARBA" id="ARBA00049026"/>
    </source>
</evidence>
<dbReference type="CDD" id="cd00613">
    <property type="entry name" value="GDC-P"/>
    <property type="match status" value="2"/>
</dbReference>
<comment type="cofactor">
    <cofactor evidence="1 8">
        <name>pyridoxal 5'-phosphate</name>
        <dbReference type="ChEBI" id="CHEBI:597326"/>
    </cofactor>
</comment>
<feature type="modified residue" description="N6-(pyridoxal phosphate)lysine" evidence="8">
    <location>
        <position position="712"/>
    </location>
</feature>
<dbReference type="InterPro" id="IPR020581">
    <property type="entry name" value="GDC_P"/>
</dbReference>
<sequence>MILKTKPADTFKERHNGPDKEQMQDMLKTIGVNSLDQLIEETVPAAIRLKKPLNLPKALSENNFLKKFGEIARKNKVYRSYIGLGYNDTIMPPVIQRNILENPGWYTAYTPYQAEIAQGRLEALINYQTMVMDLTGMEIANASLLDEGTAAAEAMGMFYAQRKGARKNANRFFVTNQVLPQTLDILLSRATPIGIELVIGDHREVDFSDETLFGALVQYPAADGAIFDYTDFISKAHAQEILVAVAADILSLTLLTPPGEMGADAVVGTTQRFGVPMGYGGPHAGYFATKDAFKRVIPGRIIGISVDAAGDRAYRMALQTREQHIRREKATSNICTAQVLLAVIAGMYAVYHGPRRLKYIGLNTHALAQQLERGLKALGFEQLNEAYFDTLKIAVESADMKAAIRTEAEAAGINFRYFEENFIGISLHQNTELEDVQDILAVFAKVAGKSTDVLGIDELPEETEITWSDKLIRTSEYLTHEVFNKHHSEHEILRYMKHLENKDISLVHSMISLGSCTMKLNATAEMIPITWPEIGQLHPFAPADQTQGYAEIFKNLEAWLCEITRFDAMSLQPNSGAQGEYAGLMVIRAYHESRGDHYRTVALIPSSAHGTNPASAVMAGMKVVIVKCDEKGNIDVADLRAKAEQYKNELSCLMVTYPSTHGVYEESIIEICQVIHDNGGRVYMDGANMNAQVGLTSPAHIGADVCHLNLHKTFCIPHGGGGPGMGPIGVVKDLAPFLPGHAVVDLGRPEAIHAISAAPWGSASILPISYAYIAMMGGEGLTEATKVAILNANYIKARLEKHYPVLYVGANGRCAHEMILDCREFKKFGVEVEDIAKRLMDYGFHAPTVSFPVAGTLMVEPTESEAQEELERFCEVMISIREEIREIEAGKADQKDNVLKNAPHTLKVVMVENWERPYSREKAVFPMSFLRDNKVWPTVSRIDSAYGDRNLVCSCAPIEAYNENESEMVAIG</sequence>
<dbReference type="NCBIfam" id="NF003346">
    <property type="entry name" value="PRK04366.1"/>
    <property type="match status" value="1"/>
</dbReference>
<keyword evidence="6 8" id="KW-0560">Oxidoreductase</keyword>
<evidence type="ECO:0000256" key="3">
    <source>
        <dbReference type="ARBA" id="ARBA00010756"/>
    </source>
</evidence>
<keyword evidence="12" id="KW-1185">Reference proteome</keyword>
<dbReference type="Gene3D" id="3.40.640.10">
    <property type="entry name" value="Type I PLP-dependent aspartate aminotransferase-like (Major domain)"/>
    <property type="match status" value="2"/>
</dbReference>
<gene>
    <name evidence="8 11" type="primary">gcvP</name>
    <name evidence="11" type="ORF">GCM10011323_16080</name>
</gene>
<evidence type="ECO:0000313" key="11">
    <source>
        <dbReference type="EMBL" id="GGG12406.1"/>
    </source>
</evidence>
<name>A0ABQ1W301_9BACT</name>
<comment type="caution">
    <text evidence="11">The sequence shown here is derived from an EMBL/GenBank/DDBJ whole genome shotgun (WGS) entry which is preliminary data.</text>
</comment>
<feature type="domain" description="Glycine cleavage system P-protein N-terminal" evidence="9">
    <location>
        <begin position="480"/>
        <end position="743"/>
    </location>
</feature>
<keyword evidence="5 8" id="KW-0663">Pyridoxal phosphate</keyword>
<proteinExistence type="inferred from homology"/>
<dbReference type="InterPro" id="IPR015421">
    <property type="entry name" value="PyrdxlP-dep_Trfase_major"/>
</dbReference>
<dbReference type="InterPro" id="IPR049315">
    <property type="entry name" value="GDC-P_N"/>
</dbReference>